<protein>
    <recommendedName>
        <fullName evidence="4">Right handed beta helix domain-containing protein</fullName>
    </recommendedName>
</protein>
<dbReference type="VEuPathDB" id="TrichDB:TVAGG3_0907730"/>
<dbReference type="EMBL" id="DS113868">
    <property type="protein sequence ID" value="EAX94252.1"/>
    <property type="molecule type" value="Genomic_DNA"/>
</dbReference>
<evidence type="ECO:0000256" key="1">
    <source>
        <dbReference type="SAM" id="MobiDB-lite"/>
    </source>
</evidence>
<accession>A2FLG9</accession>
<dbReference type="AlphaFoldDB" id="A2FLG9"/>
<evidence type="ECO:0000313" key="2">
    <source>
        <dbReference type="EMBL" id="EAX94252.1"/>
    </source>
</evidence>
<organism evidence="2 3">
    <name type="scientific">Trichomonas vaginalis (strain ATCC PRA-98 / G3)</name>
    <dbReference type="NCBI Taxonomy" id="412133"/>
    <lineage>
        <taxon>Eukaryota</taxon>
        <taxon>Metamonada</taxon>
        <taxon>Parabasalia</taxon>
        <taxon>Trichomonadida</taxon>
        <taxon>Trichomonadidae</taxon>
        <taxon>Trichomonas</taxon>
    </lineage>
</organism>
<reference evidence="2" key="2">
    <citation type="journal article" date="2007" name="Science">
        <title>Draft genome sequence of the sexually transmitted pathogen Trichomonas vaginalis.</title>
        <authorList>
            <person name="Carlton J.M."/>
            <person name="Hirt R.P."/>
            <person name="Silva J.C."/>
            <person name="Delcher A.L."/>
            <person name="Schatz M."/>
            <person name="Zhao Q."/>
            <person name="Wortman J.R."/>
            <person name="Bidwell S.L."/>
            <person name="Alsmark U.C.M."/>
            <person name="Besteiro S."/>
            <person name="Sicheritz-Ponten T."/>
            <person name="Noel C.J."/>
            <person name="Dacks J.B."/>
            <person name="Foster P.G."/>
            <person name="Simillion C."/>
            <person name="Van de Peer Y."/>
            <person name="Miranda-Saavedra D."/>
            <person name="Barton G.J."/>
            <person name="Westrop G.D."/>
            <person name="Mueller S."/>
            <person name="Dessi D."/>
            <person name="Fiori P.L."/>
            <person name="Ren Q."/>
            <person name="Paulsen I."/>
            <person name="Zhang H."/>
            <person name="Bastida-Corcuera F.D."/>
            <person name="Simoes-Barbosa A."/>
            <person name="Brown M.T."/>
            <person name="Hayes R.D."/>
            <person name="Mukherjee M."/>
            <person name="Okumura C.Y."/>
            <person name="Schneider R."/>
            <person name="Smith A.J."/>
            <person name="Vanacova S."/>
            <person name="Villalvazo M."/>
            <person name="Haas B.J."/>
            <person name="Pertea M."/>
            <person name="Feldblyum T.V."/>
            <person name="Utterback T.R."/>
            <person name="Shu C.L."/>
            <person name="Osoegawa K."/>
            <person name="de Jong P.J."/>
            <person name="Hrdy I."/>
            <person name="Horvathova L."/>
            <person name="Zubacova Z."/>
            <person name="Dolezal P."/>
            <person name="Malik S.B."/>
            <person name="Logsdon J.M. Jr."/>
            <person name="Henze K."/>
            <person name="Gupta A."/>
            <person name="Wang C.C."/>
            <person name="Dunne R.L."/>
            <person name="Upcroft J.A."/>
            <person name="Upcroft P."/>
            <person name="White O."/>
            <person name="Salzberg S.L."/>
            <person name="Tang P."/>
            <person name="Chiu C.-H."/>
            <person name="Lee Y.-S."/>
            <person name="Embley T.M."/>
            <person name="Coombs G.H."/>
            <person name="Mottram J.C."/>
            <person name="Tachezy J."/>
            <person name="Fraser-Liggett C.M."/>
            <person name="Johnson P.J."/>
        </authorList>
    </citation>
    <scope>NUCLEOTIDE SEQUENCE [LARGE SCALE GENOMIC DNA]</scope>
    <source>
        <strain evidence="2">G3</strain>
    </source>
</reference>
<reference evidence="2" key="1">
    <citation type="submission" date="2006-10" db="EMBL/GenBank/DDBJ databases">
        <authorList>
            <person name="Amadeo P."/>
            <person name="Zhao Q."/>
            <person name="Wortman J."/>
            <person name="Fraser-Liggett C."/>
            <person name="Carlton J."/>
        </authorList>
    </citation>
    <scope>NUCLEOTIDE SEQUENCE</scope>
    <source>
        <strain evidence="2">G3</strain>
    </source>
</reference>
<dbReference type="KEGG" id="tva:4751981"/>
<sequence length="321" mass="35709">MHHSEWEDIYHTNEPQSNTTNQKYNVNSGDFYANKVVFHSLGDSGVIYLDFANGNSLISSCTFLNSSNTGDQQGGSITIKNCQSALRKVCSIGSKSTAGNGGRFSRIEVANDANSLNYYSEMSIFNNNQGYISGYNGIYILNGRISFTKNNLTKNSCKYNSAIGIESTHGKVNYSFFDDNKSDSRLIMQIFQEIHYNSLIISNNTVKIVDYRFPEMIDCSEGKSFFENCYFVNNNQGPNYLFGAFSATIALSKCLIVSNNTKIHSGPGTFKTECPQQPEIVLDLYSTECCPGNVYQIYSNIITASKIYSSFMSNLNDALQS</sequence>
<evidence type="ECO:0000313" key="3">
    <source>
        <dbReference type="Proteomes" id="UP000001542"/>
    </source>
</evidence>
<gene>
    <name evidence="2" type="ORF">TVAG_480690</name>
</gene>
<name>A2FLG9_TRIV3</name>
<feature type="compositionally biased region" description="Basic and acidic residues" evidence="1">
    <location>
        <begin position="1"/>
        <end position="11"/>
    </location>
</feature>
<evidence type="ECO:0008006" key="4">
    <source>
        <dbReference type="Google" id="ProtNLM"/>
    </source>
</evidence>
<dbReference type="InParanoid" id="A2FLG9"/>
<dbReference type="Proteomes" id="UP000001542">
    <property type="component" value="Unassembled WGS sequence"/>
</dbReference>
<keyword evidence="3" id="KW-1185">Reference proteome</keyword>
<dbReference type="RefSeq" id="XP_001307182.1">
    <property type="nucleotide sequence ID" value="XM_001307181.1"/>
</dbReference>
<proteinExistence type="predicted"/>
<dbReference type="VEuPathDB" id="TrichDB:TVAG_480690"/>
<feature type="region of interest" description="Disordered" evidence="1">
    <location>
        <begin position="1"/>
        <end position="21"/>
    </location>
</feature>